<feature type="transmembrane region" description="Helical" evidence="9">
    <location>
        <begin position="204"/>
        <end position="224"/>
    </location>
</feature>
<dbReference type="Proteomes" id="UP000256329">
    <property type="component" value="Unassembled WGS sequence"/>
</dbReference>
<proteinExistence type="inferred from homology"/>
<dbReference type="GO" id="GO:0048472">
    <property type="term" value="F:threonine-phosphate decarboxylase activity"/>
    <property type="evidence" value="ECO:0007669"/>
    <property type="project" value="InterPro"/>
</dbReference>
<dbReference type="NCBIfam" id="TIGR00380">
    <property type="entry name" value="cobal_cbiB"/>
    <property type="match status" value="1"/>
</dbReference>
<evidence type="ECO:0000313" key="10">
    <source>
        <dbReference type="EMBL" id="RDV83417.1"/>
    </source>
</evidence>
<dbReference type="PANTHER" id="PTHR34308">
    <property type="entry name" value="COBALAMIN BIOSYNTHESIS PROTEIN CBIB"/>
    <property type="match status" value="1"/>
</dbReference>
<gene>
    <name evidence="9 10" type="primary">cobD</name>
    <name evidence="10" type="ORF">DXX99_05360</name>
</gene>
<comment type="pathway">
    <text evidence="2 9">Cofactor biosynthesis; adenosylcobalamin biosynthesis.</text>
</comment>
<keyword evidence="7 9" id="KW-1133">Transmembrane helix</keyword>
<feature type="transmembrane region" description="Helical" evidence="9">
    <location>
        <begin position="296"/>
        <end position="315"/>
    </location>
</feature>
<evidence type="ECO:0000256" key="9">
    <source>
        <dbReference type="HAMAP-Rule" id="MF_00024"/>
    </source>
</evidence>
<feature type="transmembrane region" description="Helical" evidence="9">
    <location>
        <begin position="81"/>
        <end position="102"/>
    </location>
</feature>
<comment type="subcellular location">
    <subcellularLocation>
        <location evidence="1 9">Cell membrane</location>
        <topology evidence="1 9">Multi-pass membrane protein</topology>
    </subcellularLocation>
</comment>
<evidence type="ECO:0000256" key="2">
    <source>
        <dbReference type="ARBA" id="ARBA00004953"/>
    </source>
</evidence>
<dbReference type="PANTHER" id="PTHR34308:SF1">
    <property type="entry name" value="COBALAMIN BIOSYNTHESIS PROTEIN CBIB"/>
    <property type="match status" value="1"/>
</dbReference>
<dbReference type="Pfam" id="PF03186">
    <property type="entry name" value="CobD_Cbib"/>
    <property type="match status" value="1"/>
</dbReference>
<feature type="transmembrane region" description="Helical" evidence="9">
    <location>
        <begin position="48"/>
        <end position="69"/>
    </location>
</feature>
<comment type="caution">
    <text evidence="10">The sequence shown here is derived from an EMBL/GenBank/DDBJ whole genome shotgun (WGS) entry which is preliminary data.</text>
</comment>
<dbReference type="HAMAP" id="MF_00024">
    <property type="entry name" value="CobD_CbiB"/>
    <property type="match status" value="1"/>
</dbReference>
<feature type="transmembrane region" description="Helical" evidence="9">
    <location>
        <begin position="156"/>
        <end position="177"/>
    </location>
</feature>
<keyword evidence="11" id="KW-1185">Reference proteome</keyword>
<protein>
    <recommendedName>
        <fullName evidence="9">Cobalamin biosynthesis protein CobD</fullName>
    </recommendedName>
</protein>
<evidence type="ECO:0000256" key="3">
    <source>
        <dbReference type="ARBA" id="ARBA00006263"/>
    </source>
</evidence>
<dbReference type="OrthoDB" id="9811967at2"/>
<dbReference type="GO" id="GO:0005886">
    <property type="term" value="C:plasma membrane"/>
    <property type="evidence" value="ECO:0007669"/>
    <property type="project" value="UniProtKB-SubCell"/>
</dbReference>
<comment type="function">
    <text evidence="9">Converts cobyric acid to cobinamide by the addition of aminopropanol on the F carboxylic group.</text>
</comment>
<evidence type="ECO:0000256" key="6">
    <source>
        <dbReference type="ARBA" id="ARBA00022692"/>
    </source>
</evidence>
<sequence>MRPVVIVLALVLDLVLGDPCWLPHPVRLFGRIISLYERVLVGITRRPLILLGGGLVLAVALPLGVWWGARWFLDLAYGWNYWVGLATESCLLATTVALKGLGQAALAVRDLLKTGDLPGARREVGMIVGRDVDRLDASGVIRAAVESVAENTVDAVIAPLFYAFLGGAPLALAYRAVNTLDSMVGYRRAHYRYLGWASARLDDLLNFLPARLAVSLFILTAFLWRADVRRTWQVLCRDGRKHASPNSGLPEAAMAGLLGVRLGGPCFYGGELHSRPYLGEERVPLEVEHITQAVKALYWVSFQGLLVGVILYLLLELGAKMICGAFSSGPGF</sequence>
<evidence type="ECO:0000256" key="1">
    <source>
        <dbReference type="ARBA" id="ARBA00004651"/>
    </source>
</evidence>
<evidence type="ECO:0000256" key="4">
    <source>
        <dbReference type="ARBA" id="ARBA00022475"/>
    </source>
</evidence>
<dbReference type="InterPro" id="IPR004485">
    <property type="entry name" value="Cobalamin_biosynth_CobD/CbiB"/>
</dbReference>
<keyword evidence="5 9" id="KW-0169">Cobalamin biosynthesis</keyword>
<keyword evidence="4 9" id="KW-1003">Cell membrane</keyword>
<dbReference type="RefSeq" id="WP_115792477.1">
    <property type="nucleotide sequence ID" value="NZ_QSLN01000005.1"/>
</dbReference>
<dbReference type="GO" id="GO:0015420">
    <property type="term" value="F:ABC-type vitamin B12 transporter activity"/>
    <property type="evidence" value="ECO:0007669"/>
    <property type="project" value="UniProtKB-UniRule"/>
</dbReference>
<keyword evidence="8 9" id="KW-0472">Membrane</keyword>
<dbReference type="GO" id="GO:0009236">
    <property type="term" value="P:cobalamin biosynthetic process"/>
    <property type="evidence" value="ECO:0007669"/>
    <property type="project" value="UniProtKB-UniRule"/>
</dbReference>
<comment type="similarity">
    <text evidence="3 9">Belongs to the CobD/CbiB family.</text>
</comment>
<accession>A0A3D8P4X8</accession>
<evidence type="ECO:0000256" key="5">
    <source>
        <dbReference type="ARBA" id="ARBA00022573"/>
    </source>
</evidence>
<dbReference type="AlphaFoldDB" id="A0A3D8P4X8"/>
<evidence type="ECO:0000256" key="7">
    <source>
        <dbReference type="ARBA" id="ARBA00022989"/>
    </source>
</evidence>
<evidence type="ECO:0000313" key="11">
    <source>
        <dbReference type="Proteomes" id="UP000256329"/>
    </source>
</evidence>
<organism evidence="10 11">
    <name type="scientific">Ammonifex thiophilus</name>
    <dbReference type="NCBI Taxonomy" id="444093"/>
    <lineage>
        <taxon>Bacteria</taxon>
        <taxon>Bacillati</taxon>
        <taxon>Bacillota</taxon>
        <taxon>Clostridia</taxon>
        <taxon>Thermoanaerobacterales</taxon>
        <taxon>Thermoanaerobacteraceae</taxon>
        <taxon>Ammonifex</taxon>
    </lineage>
</organism>
<reference evidence="10 11" key="1">
    <citation type="submission" date="2018-08" db="EMBL/GenBank/DDBJ databases">
        <title>Form III RuBisCO-mediated autotrophy in Thermodesulfobium bacteria.</title>
        <authorList>
            <person name="Toshchakov S.V."/>
            <person name="Kublanov I.V."/>
            <person name="Frolov E."/>
            <person name="Bonch-Osmolovskaya E.A."/>
            <person name="Tourova T.P."/>
            <person name="Chernych N.A."/>
            <person name="Lebedinsky A.V."/>
        </authorList>
    </citation>
    <scope>NUCLEOTIDE SEQUENCE [LARGE SCALE GENOMIC DNA]</scope>
    <source>
        <strain evidence="10 11">SR</strain>
    </source>
</reference>
<dbReference type="EMBL" id="QSLN01000005">
    <property type="protein sequence ID" value="RDV83417.1"/>
    <property type="molecule type" value="Genomic_DNA"/>
</dbReference>
<keyword evidence="6 9" id="KW-0812">Transmembrane</keyword>
<evidence type="ECO:0000256" key="8">
    <source>
        <dbReference type="ARBA" id="ARBA00023136"/>
    </source>
</evidence>
<name>A0A3D8P4X8_9THEO</name>
<dbReference type="UniPathway" id="UPA00148"/>